<evidence type="ECO:0000313" key="1">
    <source>
        <dbReference type="EMBL" id="RPB23896.1"/>
    </source>
</evidence>
<dbReference type="EMBL" id="ML121544">
    <property type="protein sequence ID" value="RPB23896.1"/>
    <property type="molecule type" value="Genomic_DNA"/>
</dbReference>
<evidence type="ECO:0000313" key="2">
    <source>
        <dbReference type="Proteomes" id="UP000267821"/>
    </source>
</evidence>
<dbReference type="OrthoDB" id="66095at2759"/>
<dbReference type="InParanoid" id="A0A3N4LM65"/>
<name>A0A3N4LM65_9PEZI</name>
<accession>A0A3N4LM65</accession>
<dbReference type="Proteomes" id="UP000267821">
    <property type="component" value="Unassembled WGS sequence"/>
</dbReference>
<dbReference type="STRING" id="1051890.A0A3N4LM65"/>
<protein>
    <submittedName>
        <fullName evidence="1">Uncharacterized protein</fullName>
    </submittedName>
</protein>
<dbReference type="AlphaFoldDB" id="A0A3N4LM65"/>
<sequence>MPLGYDPACGYLNTDSDQSSYQTKAPKPLFPDSDLSFLEPDTASVLEQWAKHSTPRGKNPCRKIVFTINSIYLGWGTRPDSYEWFDVGLERFTALKCSESEYRVQTNYQTELSYVAQRRLGGYWLLRPEGRAEWIASSAPLTNVQPSTNSAWGGDTTLVESSDPGKINPASILPPSPGNFLKYNLLTIIPEIVVPVIRIPYFKHPSLPPATCLQSLQINETGRAQKKLHVITWSFDDNVNPDSSDGDELEQQGRGRESMTGNFVRSLKLGDVVTVWANSSYMGWMNIVDEVKMDIYWAV</sequence>
<organism evidence="1 2">
    <name type="scientific">Terfezia boudieri ATCC MYA-4762</name>
    <dbReference type="NCBI Taxonomy" id="1051890"/>
    <lineage>
        <taxon>Eukaryota</taxon>
        <taxon>Fungi</taxon>
        <taxon>Dikarya</taxon>
        <taxon>Ascomycota</taxon>
        <taxon>Pezizomycotina</taxon>
        <taxon>Pezizomycetes</taxon>
        <taxon>Pezizales</taxon>
        <taxon>Pezizaceae</taxon>
        <taxon>Terfezia</taxon>
    </lineage>
</organism>
<keyword evidence="2" id="KW-1185">Reference proteome</keyword>
<gene>
    <name evidence="1" type="ORF">L211DRAFT_838353</name>
</gene>
<proteinExistence type="predicted"/>
<reference evidence="1 2" key="1">
    <citation type="journal article" date="2018" name="Nat. Ecol. Evol.">
        <title>Pezizomycetes genomes reveal the molecular basis of ectomycorrhizal truffle lifestyle.</title>
        <authorList>
            <person name="Murat C."/>
            <person name="Payen T."/>
            <person name="Noel B."/>
            <person name="Kuo A."/>
            <person name="Morin E."/>
            <person name="Chen J."/>
            <person name="Kohler A."/>
            <person name="Krizsan K."/>
            <person name="Balestrini R."/>
            <person name="Da Silva C."/>
            <person name="Montanini B."/>
            <person name="Hainaut M."/>
            <person name="Levati E."/>
            <person name="Barry K.W."/>
            <person name="Belfiori B."/>
            <person name="Cichocki N."/>
            <person name="Clum A."/>
            <person name="Dockter R.B."/>
            <person name="Fauchery L."/>
            <person name="Guy J."/>
            <person name="Iotti M."/>
            <person name="Le Tacon F."/>
            <person name="Lindquist E.A."/>
            <person name="Lipzen A."/>
            <person name="Malagnac F."/>
            <person name="Mello A."/>
            <person name="Molinier V."/>
            <person name="Miyauchi S."/>
            <person name="Poulain J."/>
            <person name="Riccioni C."/>
            <person name="Rubini A."/>
            <person name="Sitrit Y."/>
            <person name="Splivallo R."/>
            <person name="Traeger S."/>
            <person name="Wang M."/>
            <person name="Zifcakova L."/>
            <person name="Wipf D."/>
            <person name="Zambonelli A."/>
            <person name="Paolocci F."/>
            <person name="Nowrousian M."/>
            <person name="Ottonello S."/>
            <person name="Baldrian P."/>
            <person name="Spatafora J.W."/>
            <person name="Henrissat B."/>
            <person name="Nagy L.G."/>
            <person name="Aury J.M."/>
            <person name="Wincker P."/>
            <person name="Grigoriev I.V."/>
            <person name="Bonfante P."/>
            <person name="Martin F.M."/>
        </authorList>
    </citation>
    <scope>NUCLEOTIDE SEQUENCE [LARGE SCALE GENOMIC DNA]</scope>
    <source>
        <strain evidence="1 2">ATCC MYA-4762</strain>
    </source>
</reference>